<dbReference type="AlphaFoldDB" id="A0AA39T3C3"/>
<feature type="compositionally biased region" description="Acidic residues" evidence="1">
    <location>
        <begin position="490"/>
        <end position="500"/>
    </location>
</feature>
<dbReference type="EMBL" id="JAUESC010000003">
    <property type="protein sequence ID" value="KAK0602914.1"/>
    <property type="molecule type" value="Genomic_DNA"/>
</dbReference>
<comment type="caution">
    <text evidence="2">The sequence shown here is derived from an EMBL/GenBank/DDBJ whole genome shotgun (WGS) entry which is preliminary data.</text>
</comment>
<keyword evidence="3" id="KW-1185">Reference proteome</keyword>
<accession>A0AA39T3C3</accession>
<organism evidence="2 3">
    <name type="scientific">Acer saccharum</name>
    <name type="common">Sugar maple</name>
    <dbReference type="NCBI Taxonomy" id="4024"/>
    <lineage>
        <taxon>Eukaryota</taxon>
        <taxon>Viridiplantae</taxon>
        <taxon>Streptophyta</taxon>
        <taxon>Embryophyta</taxon>
        <taxon>Tracheophyta</taxon>
        <taxon>Spermatophyta</taxon>
        <taxon>Magnoliopsida</taxon>
        <taxon>eudicotyledons</taxon>
        <taxon>Gunneridae</taxon>
        <taxon>Pentapetalae</taxon>
        <taxon>rosids</taxon>
        <taxon>malvids</taxon>
        <taxon>Sapindales</taxon>
        <taxon>Sapindaceae</taxon>
        <taxon>Hippocastanoideae</taxon>
        <taxon>Acereae</taxon>
        <taxon>Acer</taxon>
    </lineage>
</organism>
<feature type="compositionally biased region" description="Basic and acidic residues" evidence="1">
    <location>
        <begin position="275"/>
        <end position="284"/>
    </location>
</feature>
<gene>
    <name evidence="2" type="ORF">LWI29_038218</name>
</gene>
<feature type="region of interest" description="Disordered" evidence="1">
    <location>
        <begin position="479"/>
        <end position="501"/>
    </location>
</feature>
<evidence type="ECO:0000313" key="2">
    <source>
        <dbReference type="EMBL" id="KAK0602914.1"/>
    </source>
</evidence>
<evidence type="ECO:0000313" key="3">
    <source>
        <dbReference type="Proteomes" id="UP001168877"/>
    </source>
</evidence>
<dbReference type="Proteomes" id="UP001168877">
    <property type="component" value="Unassembled WGS sequence"/>
</dbReference>
<evidence type="ECO:0000256" key="1">
    <source>
        <dbReference type="SAM" id="MobiDB-lite"/>
    </source>
</evidence>
<reference evidence="2" key="2">
    <citation type="submission" date="2023-06" db="EMBL/GenBank/DDBJ databases">
        <authorList>
            <person name="Swenson N.G."/>
            <person name="Wegrzyn J.L."/>
            <person name="Mcevoy S.L."/>
        </authorList>
    </citation>
    <scope>NUCLEOTIDE SEQUENCE</scope>
    <source>
        <strain evidence="2">NS2018</strain>
        <tissue evidence="2">Leaf</tissue>
    </source>
</reference>
<name>A0AA39T3C3_ACESA</name>
<sequence>MTITASPCIKDSCLMVRGNVVFTQVPQNVVVSPASSDSSAFIGATSTTQSSRHVFSLGFLENSNASPGSNLAREEFTLHDEVSSDAAAENTFYILLLPVLEGVKDNSGRVCKGLPKMSSNSALRVDWKYRKDRKKKRSFSFREENRQSRKEEGEGGVDYLRKELGAEEKGARRTFTETVRGTQRDGHGVGKEEKEKMKSMFWDYSLNDQLEVDTNPVDMGWLENVLALRKNQLKVGRISRPEREDFQIGDRKGVGEDLSSPSVQVGKARSALQKRCQERRSDMAARGKVIGQDKLDRRYRGVAMKKAAGKGKKMWCKRLKVRPKSTMVQNGKLVLDKRVGMAVTRGVRDSETSSTSAEDFGGKKFSESCREKGECSKSMDQNGEVEMIGLGLQPKPNKVAFSLAEKDPGFKACEGNKRVDLCVDLGQVMVVGVDGHGPGGLFLGGRGLESNVSAWEKEVGAESLVSFEELVSESLEVDNQMQRGGVEENGAPEEEDEAVSSDDQIVQNMLVRATIEAETVANTVVADSEEELTLSRRRDFVSVLQGSRFSKNNQTKVANCSGKTTEFVSSQ</sequence>
<reference evidence="2" key="1">
    <citation type="journal article" date="2022" name="Plant J.">
        <title>Strategies of tolerance reflected in two North American maple genomes.</title>
        <authorList>
            <person name="McEvoy S.L."/>
            <person name="Sezen U.U."/>
            <person name="Trouern-Trend A."/>
            <person name="McMahon S.M."/>
            <person name="Schaberg P.G."/>
            <person name="Yang J."/>
            <person name="Wegrzyn J.L."/>
            <person name="Swenson N.G."/>
        </authorList>
    </citation>
    <scope>NUCLEOTIDE SEQUENCE</scope>
    <source>
        <strain evidence="2">NS2018</strain>
    </source>
</reference>
<feature type="region of interest" description="Disordered" evidence="1">
    <location>
        <begin position="251"/>
        <end position="284"/>
    </location>
</feature>
<proteinExistence type="predicted"/>
<protein>
    <submittedName>
        <fullName evidence="2">Uncharacterized protein</fullName>
    </submittedName>
</protein>